<accession>A0A9D1G9Q8</accession>
<name>A0A9D1G9Q8_9FIRM</name>
<reference evidence="1" key="1">
    <citation type="submission" date="2020-10" db="EMBL/GenBank/DDBJ databases">
        <authorList>
            <person name="Gilroy R."/>
        </authorList>
    </citation>
    <scope>NUCLEOTIDE SEQUENCE</scope>
    <source>
        <strain evidence="1">14508</strain>
    </source>
</reference>
<evidence type="ECO:0000313" key="1">
    <source>
        <dbReference type="EMBL" id="HIT17977.1"/>
    </source>
</evidence>
<protein>
    <submittedName>
        <fullName evidence="1">Uncharacterized protein</fullName>
    </submittedName>
</protein>
<dbReference type="EMBL" id="DVKI01000200">
    <property type="protein sequence ID" value="HIT17977.1"/>
    <property type="molecule type" value="Genomic_DNA"/>
</dbReference>
<gene>
    <name evidence="1" type="ORF">IAD04_06380</name>
</gene>
<sequence>MGNIFLLANLIPLAFTEPICDFSIMIEHASQHDLQIMEQNSINDWESYFNYLANEGIYVNDNSDIKRVSGSDDVSSAITDPESHLNENYKDYYWIMDEDNSALTSDVSNAIPIEMQTTLFPREDIEAAIIVSNVEEYTSYGGCASIASLGILDYFARYLDYKEIINDPTDTNERIILASTLLSHTDFSGFGDVDETLIWPWSCCSAFNEVIKHKGLGNQIVANDLWTLIGGKKSTYWKQIKKNINEGIPVTLCTGMESGNGLFARHYTNIYGYETWVGIPNNGGERLTKQFIKARLNFGESDEYYCDAEILDCAQTALITYKLNYNDSYTFSDSDFANYFVNQSGSGQYFFYNIDTPVTLPNGKIIQTSRLRTSFIENEYLVMSPNRKDAGTAYLDITFPHNISRLSFDSSMWSSLEGAIYESFSVQYFKDGEWIDQKIIDPYELSTLKSEPENFIVLFPKTTNRIRFYATHRKPTGDKNKGRICLDNFDVSY</sequence>
<organism evidence="1 2">
    <name type="scientific">Candidatus Caccosoma faecigallinarum</name>
    <dbReference type="NCBI Taxonomy" id="2840720"/>
    <lineage>
        <taxon>Bacteria</taxon>
        <taxon>Bacillati</taxon>
        <taxon>Bacillota</taxon>
        <taxon>Bacillota incertae sedis</taxon>
        <taxon>Candidatus Caccosoma</taxon>
    </lineage>
</organism>
<comment type="caution">
    <text evidence="1">The sequence shown here is derived from an EMBL/GenBank/DDBJ whole genome shotgun (WGS) entry which is preliminary data.</text>
</comment>
<dbReference type="Proteomes" id="UP000886893">
    <property type="component" value="Unassembled WGS sequence"/>
</dbReference>
<evidence type="ECO:0000313" key="2">
    <source>
        <dbReference type="Proteomes" id="UP000886893"/>
    </source>
</evidence>
<reference evidence="1" key="2">
    <citation type="journal article" date="2021" name="PeerJ">
        <title>Extensive microbial diversity within the chicken gut microbiome revealed by metagenomics and culture.</title>
        <authorList>
            <person name="Gilroy R."/>
            <person name="Ravi A."/>
            <person name="Getino M."/>
            <person name="Pursley I."/>
            <person name="Horton D.L."/>
            <person name="Alikhan N.F."/>
            <person name="Baker D."/>
            <person name="Gharbi K."/>
            <person name="Hall N."/>
            <person name="Watson M."/>
            <person name="Adriaenssens E.M."/>
            <person name="Foster-Nyarko E."/>
            <person name="Jarju S."/>
            <person name="Secka A."/>
            <person name="Antonio M."/>
            <person name="Oren A."/>
            <person name="Chaudhuri R.R."/>
            <person name="La Ragione R."/>
            <person name="Hildebrand F."/>
            <person name="Pallen M.J."/>
        </authorList>
    </citation>
    <scope>NUCLEOTIDE SEQUENCE</scope>
    <source>
        <strain evidence="1">14508</strain>
    </source>
</reference>
<dbReference type="AlphaFoldDB" id="A0A9D1G9Q8"/>
<proteinExistence type="predicted"/>